<reference evidence="3" key="1">
    <citation type="submission" date="2021-01" db="EMBL/GenBank/DDBJ databases">
        <authorList>
            <person name="Corre E."/>
            <person name="Pelletier E."/>
            <person name="Niang G."/>
            <person name="Scheremetjew M."/>
            <person name="Finn R."/>
            <person name="Kale V."/>
            <person name="Holt S."/>
            <person name="Cochrane G."/>
            <person name="Meng A."/>
            <person name="Brown T."/>
            <person name="Cohen L."/>
        </authorList>
    </citation>
    <scope>NUCLEOTIDE SEQUENCE</scope>
    <source>
        <strain evidence="3">CCMP 769</strain>
    </source>
</reference>
<feature type="transmembrane region" description="Helical" evidence="1">
    <location>
        <begin position="359"/>
        <end position="378"/>
    </location>
</feature>
<name>A0A7S3ED74_9RHOD</name>
<protein>
    <recommendedName>
        <fullName evidence="2">SAC domain-containing protein</fullName>
    </recommendedName>
</protein>
<keyword evidence="1" id="KW-0472">Membrane</keyword>
<dbReference type="GO" id="GO:0043812">
    <property type="term" value="F:phosphatidylinositol-4-phosphate phosphatase activity"/>
    <property type="evidence" value="ECO:0007669"/>
    <property type="project" value="TreeGrafter"/>
</dbReference>
<dbReference type="Pfam" id="PF02383">
    <property type="entry name" value="Syja_N"/>
    <property type="match status" value="1"/>
</dbReference>
<dbReference type="EMBL" id="HBHW01014978">
    <property type="protein sequence ID" value="CAE0043590.1"/>
    <property type="molecule type" value="Transcribed_RNA"/>
</dbReference>
<sequence length="406" mass="45847">MGKAGLSQYVRPMIFGFVSITEVRDVKLALVSRRRTDRAGFRFTTRGMDSDGSVAIATETEAFVERAGVVTSFTTIRGSIPLFWMQFPLQMRKPRTMIHTGSREERAAFSTHFQKLSEEYGSRVVILSTLNEAGAEGILNLKYSREARRSEKIQLFKHFRFFSGETAPVTERLEDLYKDLKDVLSAQGLTQRTVHETAIRKSQSGVLRLNCIDCCDRSNVTQAHLVNSVIREFVLDDLNPTEWSELEGGLRELWYENGKQISEQYAGGAALKGDLTHYGMRTFSGRWHDLKSLMNRDFSNRYSHGMLQDGLDLLLGVVKEHDPIHLESRIRPYFPRIVIIVFVVAFVCKNLNFSRGLSVAFKLLSAMSFGGLLLVMSMPEAWTVKSALGGTKATVHLDPTTYLPLE</sequence>
<proteinExistence type="predicted"/>
<dbReference type="PANTHER" id="PTHR45662">
    <property type="entry name" value="PHOSPHATIDYLINOSITIDE PHOSPHATASE SAC1"/>
    <property type="match status" value="1"/>
</dbReference>
<dbReference type="GO" id="GO:0005783">
    <property type="term" value="C:endoplasmic reticulum"/>
    <property type="evidence" value="ECO:0007669"/>
    <property type="project" value="TreeGrafter"/>
</dbReference>
<dbReference type="PROSITE" id="PS50275">
    <property type="entry name" value="SAC"/>
    <property type="match status" value="1"/>
</dbReference>
<keyword evidence="1" id="KW-0812">Transmembrane</keyword>
<organism evidence="3">
    <name type="scientific">Rhodosorus marinus</name>
    <dbReference type="NCBI Taxonomy" id="101924"/>
    <lineage>
        <taxon>Eukaryota</taxon>
        <taxon>Rhodophyta</taxon>
        <taxon>Stylonematophyceae</taxon>
        <taxon>Stylonematales</taxon>
        <taxon>Stylonemataceae</taxon>
        <taxon>Rhodosorus</taxon>
    </lineage>
</organism>
<dbReference type="InterPro" id="IPR002013">
    <property type="entry name" value="SAC_dom"/>
</dbReference>
<dbReference type="PANTHER" id="PTHR45662:SF2">
    <property type="entry name" value="PHOSPHATIDYLINOSITOL-3-PHOSPHATASE SAC1"/>
    <property type="match status" value="1"/>
</dbReference>
<accession>A0A7S3ED74</accession>
<feature type="domain" description="SAC" evidence="2">
    <location>
        <begin position="1"/>
        <end position="267"/>
    </location>
</feature>
<evidence type="ECO:0000259" key="2">
    <source>
        <dbReference type="PROSITE" id="PS50275"/>
    </source>
</evidence>
<gene>
    <name evidence="3" type="ORF">RMAR00112_LOCUS11563</name>
</gene>
<dbReference type="GO" id="GO:0046856">
    <property type="term" value="P:phosphatidylinositol dephosphorylation"/>
    <property type="evidence" value="ECO:0007669"/>
    <property type="project" value="TreeGrafter"/>
</dbReference>
<evidence type="ECO:0000313" key="3">
    <source>
        <dbReference type="EMBL" id="CAE0043590.1"/>
    </source>
</evidence>
<keyword evidence="1" id="KW-1133">Transmembrane helix</keyword>
<dbReference type="AlphaFoldDB" id="A0A7S3ED74"/>
<evidence type="ECO:0000256" key="1">
    <source>
        <dbReference type="SAM" id="Phobius"/>
    </source>
</evidence>
<feature type="transmembrane region" description="Helical" evidence="1">
    <location>
        <begin position="333"/>
        <end position="352"/>
    </location>
</feature>